<evidence type="ECO:0000259" key="9">
    <source>
        <dbReference type="PROSITE" id="PS51410"/>
    </source>
</evidence>
<comment type="caution">
    <text evidence="10">The sequence shown here is derived from an EMBL/GenBank/DDBJ whole genome shotgun (WGS) entry which is preliminary data.</text>
</comment>
<dbReference type="GO" id="GO:0005737">
    <property type="term" value="C:cytoplasm"/>
    <property type="evidence" value="ECO:0007669"/>
    <property type="project" value="TreeGrafter"/>
</dbReference>
<dbReference type="InterPro" id="IPR036329">
    <property type="entry name" value="Aro-AA_hydroxylase_C_sf"/>
</dbReference>
<evidence type="ECO:0000256" key="2">
    <source>
        <dbReference type="ARBA" id="ARBA00009712"/>
    </source>
</evidence>
<comment type="similarity">
    <text evidence="2">Belongs to the biopterin-dependent aromatic amino acid hydroxylase family.</text>
</comment>
<dbReference type="GO" id="GO:0005506">
    <property type="term" value="F:iron ion binding"/>
    <property type="evidence" value="ECO:0007669"/>
    <property type="project" value="InterPro"/>
</dbReference>
<evidence type="ECO:0000256" key="1">
    <source>
        <dbReference type="ARBA" id="ARBA00001954"/>
    </source>
</evidence>
<dbReference type="GO" id="GO:0043204">
    <property type="term" value="C:perikaryon"/>
    <property type="evidence" value="ECO:0007669"/>
    <property type="project" value="TreeGrafter"/>
</dbReference>
<evidence type="ECO:0000256" key="6">
    <source>
        <dbReference type="ARBA" id="ARBA00023033"/>
    </source>
</evidence>
<dbReference type="GO" id="GO:0009072">
    <property type="term" value="P:aromatic amino acid metabolic process"/>
    <property type="evidence" value="ECO:0007669"/>
    <property type="project" value="InterPro"/>
</dbReference>
<feature type="binding site" evidence="7">
    <location>
        <position position="330"/>
    </location>
    <ligand>
        <name>Fe cation</name>
        <dbReference type="ChEBI" id="CHEBI:24875"/>
    </ligand>
</feature>
<keyword evidence="4" id="KW-0560">Oxidoreductase</keyword>
<dbReference type="Proteomes" id="UP001347796">
    <property type="component" value="Unassembled WGS sequence"/>
</dbReference>
<dbReference type="InterPro" id="IPR036951">
    <property type="entry name" value="ArAA_hydroxylase_sf"/>
</dbReference>
<protein>
    <recommendedName>
        <fullName evidence="9">Biopterin-dependent aromatic amino acid hydroxylase family profile domain-containing protein</fullName>
    </recommendedName>
</protein>
<dbReference type="Gene3D" id="1.10.800.10">
    <property type="entry name" value="Aromatic amino acid hydroxylase"/>
    <property type="match status" value="1"/>
</dbReference>
<dbReference type="SUPFAM" id="SSF56534">
    <property type="entry name" value="Aromatic aminoacid monoxygenases, catalytic and oligomerization domains"/>
    <property type="match status" value="1"/>
</dbReference>
<dbReference type="GO" id="GO:0030424">
    <property type="term" value="C:axon"/>
    <property type="evidence" value="ECO:0007669"/>
    <property type="project" value="TreeGrafter"/>
</dbReference>
<dbReference type="Pfam" id="PF00351">
    <property type="entry name" value="Biopterin_H"/>
    <property type="match status" value="1"/>
</dbReference>
<dbReference type="InterPro" id="IPR018301">
    <property type="entry name" value="ArAA_hydroxylase_Fe/CU_BS"/>
</dbReference>
<gene>
    <name evidence="10" type="ORF">SNE40_019070</name>
</gene>
<feature type="domain" description="Biopterin-dependent aromatic amino acid hydroxylase family profile" evidence="9">
    <location>
        <begin position="150"/>
        <end position="497"/>
    </location>
</feature>
<dbReference type="PANTHER" id="PTHR11473">
    <property type="entry name" value="AROMATIC AMINO ACID HYDROXYLASE"/>
    <property type="match status" value="1"/>
</dbReference>
<dbReference type="PANTHER" id="PTHR11473:SF15">
    <property type="entry name" value="TYROSINE 3-MONOOXYGENASE"/>
    <property type="match status" value="1"/>
</dbReference>
<evidence type="ECO:0000256" key="3">
    <source>
        <dbReference type="ARBA" id="ARBA00022723"/>
    </source>
</evidence>
<dbReference type="PROSITE" id="PS51410">
    <property type="entry name" value="BH4_AAA_HYDROXYL_2"/>
    <property type="match status" value="1"/>
</dbReference>
<sequence>MATETVKRRLAFQKSYSQEHGGWRRKSLIDDAKFETLSNLEFEKREKIHSKGDSISEEEDVFVNGDAIVTSDKSNKLTFGIILSLKDGSTNIGPIISLFENFRITIKHIETRKSRKSDAHSEVFLLCSGKKDGVTAATTNIQKHSKVSGVDIISESSPENKPEIWFPRHISELDKCTHLISKFEPELDLDHPGYTDKAYRDRRQKIADIAFDYKHGDPIPRVEYTQEDINTWGHVFRQLKKLFPTHACKIHRDIFQVLEDECGYTADNIPQLEDISNFLKRKTGFQLRPVSGLLTARDFLASLAFRVFQCTQYVRHGSKPDYTPEPDCIHELLGHVPMLADPGFAQFSQELGLNSLGASDEDIEKFATLYWFTIEFGLCKQGGQIRAYGAAVLSSYGELLHALGDTPERRAFDPVKTSLQEYTDQDLQPIFYVVESFEDMMDKMRNYAANIRRPYEVRYDPYTQTVQTLNNKDMLHSVTRDLRGELEYLERAIDRIQCLTMTGR</sequence>
<organism evidence="10 11">
    <name type="scientific">Patella caerulea</name>
    <name type="common">Rayed Mediterranean limpet</name>
    <dbReference type="NCBI Taxonomy" id="87958"/>
    <lineage>
        <taxon>Eukaryota</taxon>
        <taxon>Metazoa</taxon>
        <taxon>Spiralia</taxon>
        <taxon>Lophotrochozoa</taxon>
        <taxon>Mollusca</taxon>
        <taxon>Gastropoda</taxon>
        <taxon>Patellogastropoda</taxon>
        <taxon>Patelloidea</taxon>
        <taxon>Patellidae</taxon>
        <taxon>Patella</taxon>
    </lineage>
</organism>
<dbReference type="PIRSF" id="PIRSF000336">
    <property type="entry name" value="TH"/>
    <property type="match status" value="1"/>
</dbReference>
<dbReference type="GO" id="GO:0046189">
    <property type="term" value="P:phenol-containing compound biosynthetic process"/>
    <property type="evidence" value="ECO:0007669"/>
    <property type="project" value="UniProtKB-ARBA"/>
</dbReference>
<dbReference type="InterPro" id="IPR001273">
    <property type="entry name" value="ArAA_hydroxylase"/>
</dbReference>
<evidence type="ECO:0000256" key="7">
    <source>
        <dbReference type="PIRSR" id="PIRSR000336-1"/>
    </source>
</evidence>
<dbReference type="PROSITE" id="PS00367">
    <property type="entry name" value="BH4_AAA_HYDROXYL_1"/>
    <property type="match status" value="1"/>
</dbReference>
<keyword evidence="6" id="KW-0503">Monooxygenase</keyword>
<comment type="cofactor">
    <cofactor evidence="1 8">
        <name>Fe(2+)</name>
        <dbReference type="ChEBI" id="CHEBI:29033"/>
    </cofactor>
</comment>
<keyword evidence="3 7" id="KW-0479">Metal-binding</keyword>
<feature type="binding site" evidence="7">
    <location>
        <position position="375"/>
    </location>
    <ligand>
        <name>Fe cation</name>
        <dbReference type="ChEBI" id="CHEBI:24875"/>
    </ligand>
</feature>
<evidence type="ECO:0000256" key="8">
    <source>
        <dbReference type="PIRSR" id="PIRSR601273-2"/>
    </source>
</evidence>
<keyword evidence="5 7" id="KW-0408">Iron</keyword>
<reference evidence="10 11" key="1">
    <citation type="submission" date="2024-01" db="EMBL/GenBank/DDBJ databases">
        <title>The genome of the rayed Mediterranean limpet Patella caerulea (Linnaeus, 1758).</title>
        <authorList>
            <person name="Anh-Thu Weber A."/>
            <person name="Halstead-Nussloch G."/>
        </authorList>
    </citation>
    <scope>NUCLEOTIDE SEQUENCE [LARGE SCALE GENOMIC DNA]</scope>
    <source>
        <strain evidence="10">AATW-2023a</strain>
        <tissue evidence="10">Whole specimen</tissue>
    </source>
</reference>
<keyword evidence="11" id="KW-1185">Reference proteome</keyword>
<evidence type="ECO:0000256" key="4">
    <source>
        <dbReference type="ARBA" id="ARBA00023002"/>
    </source>
</evidence>
<proteinExistence type="inferred from homology"/>
<name>A0AAN8P556_PATCE</name>
<evidence type="ECO:0000256" key="5">
    <source>
        <dbReference type="ARBA" id="ARBA00023004"/>
    </source>
</evidence>
<dbReference type="AlphaFoldDB" id="A0AAN8P556"/>
<feature type="binding site" evidence="7">
    <location>
        <position position="335"/>
    </location>
    <ligand>
        <name>Fe cation</name>
        <dbReference type="ChEBI" id="CHEBI:24875"/>
    </ligand>
</feature>
<dbReference type="InterPro" id="IPR019773">
    <property type="entry name" value="Tyrosine_3-monooxygenase-like"/>
</dbReference>
<dbReference type="EMBL" id="JAZGQO010000014">
    <property type="protein sequence ID" value="KAK6170757.1"/>
    <property type="molecule type" value="Genomic_DNA"/>
</dbReference>
<dbReference type="FunFam" id="1.10.800.10:FF:000004">
    <property type="entry name" value="Tyrosine 3-monooxygenase"/>
    <property type="match status" value="1"/>
</dbReference>
<evidence type="ECO:0000313" key="11">
    <source>
        <dbReference type="Proteomes" id="UP001347796"/>
    </source>
</evidence>
<dbReference type="GO" id="GO:0004511">
    <property type="term" value="F:tyrosine 3-monooxygenase activity"/>
    <property type="evidence" value="ECO:0007669"/>
    <property type="project" value="TreeGrafter"/>
</dbReference>
<evidence type="ECO:0000313" key="10">
    <source>
        <dbReference type="EMBL" id="KAK6170757.1"/>
    </source>
</evidence>
<dbReference type="InterPro" id="IPR019774">
    <property type="entry name" value="Aromatic-AA_hydroxylase_C"/>
</dbReference>
<accession>A0AAN8P556</accession>
<dbReference type="PRINTS" id="PR00372">
    <property type="entry name" value="FYWHYDRXLASE"/>
</dbReference>